<feature type="domain" description="Anticodon-binding" evidence="1">
    <location>
        <begin position="2"/>
        <end position="70"/>
    </location>
</feature>
<proteinExistence type="predicted"/>
<gene>
    <name evidence="2" type="ORF">S01H4_49365</name>
</gene>
<dbReference type="EMBL" id="BART01027920">
    <property type="protein sequence ID" value="GAG98901.1"/>
    <property type="molecule type" value="Genomic_DNA"/>
</dbReference>
<dbReference type="InterPro" id="IPR004154">
    <property type="entry name" value="Anticodon-bd"/>
</dbReference>
<dbReference type="InterPro" id="IPR036621">
    <property type="entry name" value="Anticodon-bd_dom_sf"/>
</dbReference>
<reference evidence="2" key="1">
    <citation type="journal article" date="2014" name="Front. Microbiol.">
        <title>High frequency of phylogenetically diverse reductive dehalogenase-homologous genes in deep subseafloor sedimentary metagenomes.</title>
        <authorList>
            <person name="Kawai M."/>
            <person name="Futagami T."/>
            <person name="Toyoda A."/>
            <person name="Takaki Y."/>
            <person name="Nishi S."/>
            <person name="Hori S."/>
            <person name="Arai W."/>
            <person name="Tsubouchi T."/>
            <person name="Morono Y."/>
            <person name="Uchiyama I."/>
            <person name="Ito T."/>
            <person name="Fujiyama A."/>
            <person name="Inagaki F."/>
            <person name="Takami H."/>
        </authorList>
    </citation>
    <scope>NUCLEOTIDE SEQUENCE</scope>
    <source>
        <strain evidence="2">Expedition CK06-06</strain>
    </source>
</reference>
<protein>
    <recommendedName>
        <fullName evidence="1">Anticodon-binding domain-containing protein</fullName>
    </recommendedName>
</protein>
<sequence length="73" mass="8361">FRKAKIQVAESFGKDSLKAQLTMADRIGAKYTLLLGQKEALEGTIIIRDMETGRQETVKLEKVIREIKKRLKK</sequence>
<evidence type="ECO:0000259" key="1">
    <source>
        <dbReference type="Pfam" id="PF03129"/>
    </source>
</evidence>
<dbReference type="SUPFAM" id="SSF52954">
    <property type="entry name" value="Class II aaRS ABD-related"/>
    <property type="match status" value="1"/>
</dbReference>
<dbReference type="Gene3D" id="3.40.50.800">
    <property type="entry name" value="Anticodon-binding domain"/>
    <property type="match status" value="1"/>
</dbReference>
<feature type="non-terminal residue" evidence="2">
    <location>
        <position position="1"/>
    </location>
</feature>
<organism evidence="2">
    <name type="scientific">marine sediment metagenome</name>
    <dbReference type="NCBI Taxonomy" id="412755"/>
    <lineage>
        <taxon>unclassified sequences</taxon>
        <taxon>metagenomes</taxon>
        <taxon>ecological metagenomes</taxon>
    </lineage>
</organism>
<evidence type="ECO:0000313" key="2">
    <source>
        <dbReference type="EMBL" id="GAG98901.1"/>
    </source>
</evidence>
<accession>X1DR57</accession>
<dbReference type="AlphaFoldDB" id="X1DR57"/>
<dbReference type="Pfam" id="PF03129">
    <property type="entry name" value="HGTP_anticodon"/>
    <property type="match status" value="1"/>
</dbReference>
<name>X1DR57_9ZZZZ</name>
<comment type="caution">
    <text evidence="2">The sequence shown here is derived from an EMBL/GenBank/DDBJ whole genome shotgun (WGS) entry which is preliminary data.</text>
</comment>